<evidence type="ECO:0000313" key="2">
    <source>
        <dbReference type="Proteomes" id="UP000029692"/>
    </source>
</evidence>
<gene>
    <name evidence="1" type="ORF">DC28_15080</name>
</gene>
<dbReference type="Proteomes" id="UP000029692">
    <property type="component" value="Unassembled WGS sequence"/>
</dbReference>
<proteinExistence type="predicted"/>
<protein>
    <recommendedName>
        <fullName evidence="3">PEGA domain-containing protein</fullName>
    </recommendedName>
</protein>
<dbReference type="EMBL" id="JNUP01000072">
    <property type="protein sequence ID" value="KGE70807.1"/>
    <property type="molecule type" value="Genomic_DNA"/>
</dbReference>
<keyword evidence="2" id="KW-1185">Reference proteome</keyword>
<evidence type="ECO:0000313" key="1">
    <source>
        <dbReference type="EMBL" id="KGE70807.1"/>
    </source>
</evidence>
<sequence length="112" mass="12705">MKRTMLIILVVLLLGTGCVSTTMVRFETNAGDATITVEGKEIQEHEGIRLSNAAWKNPDIMVEAEGYKTYYGEVEREIKVANAIFGALLWPFSWLYVWGPEAHQFIVLRELD</sequence>
<reference evidence="1 2" key="1">
    <citation type="submission" date="2014-05" db="EMBL/GenBank/DDBJ databases">
        <title>De novo Genome Sequence of Spirocheata sp.</title>
        <authorList>
            <person name="Shivani Y."/>
            <person name="Subhash Y."/>
            <person name="Tushar L."/>
            <person name="Sasikala C."/>
            <person name="Ramana C.V."/>
        </authorList>
    </citation>
    <scope>NUCLEOTIDE SEQUENCE [LARGE SCALE GENOMIC DNA]</scope>
    <source>
        <strain evidence="1 2">JC230</strain>
    </source>
</reference>
<name>A0A098QWI6_9SPIO</name>
<evidence type="ECO:0008006" key="3">
    <source>
        <dbReference type="Google" id="ProtNLM"/>
    </source>
</evidence>
<dbReference type="AlphaFoldDB" id="A0A098QWI6"/>
<comment type="caution">
    <text evidence="1">The sequence shown here is derived from an EMBL/GenBank/DDBJ whole genome shotgun (WGS) entry which is preliminary data.</text>
</comment>
<dbReference type="eggNOG" id="ENOG5030K2I">
    <property type="taxonomic scope" value="Bacteria"/>
</dbReference>
<dbReference type="RefSeq" id="WP_037550319.1">
    <property type="nucleotide sequence ID" value="NZ_JNUP01000072.1"/>
</dbReference>
<organism evidence="1 2">
    <name type="scientific">Spirochaeta lutea</name>
    <dbReference type="NCBI Taxonomy" id="1480694"/>
    <lineage>
        <taxon>Bacteria</taxon>
        <taxon>Pseudomonadati</taxon>
        <taxon>Spirochaetota</taxon>
        <taxon>Spirochaetia</taxon>
        <taxon>Spirochaetales</taxon>
        <taxon>Spirochaetaceae</taxon>
        <taxon>Spirochaeta</taxon>
    </lineage>
</organism>
<accession>A0A098QWI6</accession>
<dbReference type="PROSITE" id="PS51257">
    <property type="entry name" value="PROKAR_LIPOPROTEIN"/>
    <property type="match status" value="1"/>
</dbReference>
<dbReference type="OrthoDB" id="361767at2"/>